<evidence type="ECO:0000313" key="1">
    <source>
        <dbReference type="EMBL" id="PIP56047.1"/>
    </source>
</evidence>
<reference evidence="1 2" key="1">
    <citation type="submission" date="2017-09" db="EMBL/GenBank/DDBJ databases">
        <title>Depth-based differentiation of microbial function through sediment-hosted aquifers and enrichment of novel symbionts in the deep terrestrial subsurface.</title>
        <authorList>
            <person name="Probst A.J."/>
            <person name="Ladd B."/>
            <person name="Jarett J.K."/>
            <person name="Geller-Mcgrath D.E."/>
            <person name="Sieber C.M."/>
            <person name="Emerson J.B."/>
            <person name="Anantharaman K."/>
            <person name="Thomas B.C."/>
            <person name="Malmstrom R."/>
            <person name="Stieglmeier M."/>
            <person name="Klingl A."/>
            <person name="Woyke T."/>
            <person name="Ryan C.M."/>
            <person name="Banfield J.F."/>
        </authorList>
    </citation>
    <scope>NUCLEOTIDE SEQUENCE [LARGE SCALE GENOMIC DNA]</scope>
    <source>
        <strain evidence="1">CG22_combo_CG10-13_8_21_14_all_39_12</strain>
    </source>
</reference>
<organism evidence="1 2">
    <name type="scientific">candidate division WWE3 bacterium CG22_combo_CG10-13_8_21_14_all_39_12</name>
    <dbReference type="NCBI Taxonomy" id="1975094"/>
    <lineage>
        <taxon>Bacteria</taxon>
        <taxon>Katanobacteria</taxon>
    </lineage>
</organism>
<proteinExistence type="predicted"/>
<dbReference type="Proteomes" id="UP000228495">
    <property type="component" value="Unassembled WGS sequence"/>
</dbReference>
<comment type="caution">
    <text evidence="1">The sequence shown here is derived from an EMBL/GenBank/DDBJ whole genome shotgun (WGS) entry which is preliminary data.</text>
</comment>
<name>A0A2H0BEF9_UNCKA</name>
<evidence type="ECO:0000313" key="2">
    <source>
        <dbReference type="Proteomes" id="UP000228495"/>
    </source>
</evidence>
<protein>
    <submittedName>
        <fullName evidence="1">Uncharacterized protein</fullName>
    </submittedName>
</protein>
<dbReference type="EMBL" id="PCSU01000092">
    <property type="protein sequence ID" value="PIP56047.1"/>
    <property type="molecule type" value="Genomic_DNA"/>
</dbReference>
<sequence length="128" mass="14457">MQSILRTYIPKEVVMQWPTFFKNWFGGKKVVAPAKRVFIVGTPEEVHKMGVFMPGVTVVTEAKDANVILLRVEDLDEGYESRYPNAKRYCLVTTTRTDAAKRAKDSGVIHDYFVMSNTVPVGLKEAVM</sequence>
<dbReference type="AlphaFoldDB" id="A0A2H0BEF9"/>
<gene>
    <name evidence="1" type="ORF">COX05_05215</name>
</gene>
<accession>A0A2H0BEF9</accession>